<feature type="domain" description="YopX protein" evidence="1">
    <location>
        <begin position="5"/>
        <end position="120"/>
    </location>
</feature>
<evidence type="ECO:0000313" key="3">
    <source>
        <dbReference type="Proteomes" id="UP001291930"/>
    </source>
</evidence>
<organism evidence="2 3">
    <name type="scientific">Bacillus bingmayongensis</name>
    <dbReference type="NCBI Taxonomy" id="1150157"/>
    <lineage>
        <taxon>Bacteria</taxon>
        <taxon>Bacillati</taxon>
        <taxon>Bacillota</taxon>
        <taxon>Bacilli</taxon>
        <taxon>Bacillales</taxon>
        <taxon>Bacillaceae</taxon>
        <taxon>Bacillus</taxon>
    </lineage>
</organism>
<protein>
    <submittedName>
        <fullName evidence="2">YopX family protein</fullName>
    </submittedName>
</protein>
<evidence type="ECO:0000259" key="1">
    <source>
        <dbReference type="Pfam" id="PF09643"/>
    </source>
</evidence>
<dbReference type="EMBL" id="JAXOVW010000073">
    <property type="protein sequence ID" value="MDZ5609594.1"/>
    <property type="molecule type" value="Genomic_DNA"/>
</dbReference>
<dbReference type="Proteomes" id="UP001291930">
    <property type="component" value="Unassembled WGS sequence"/>
</dbReference>
<dbReference type="SUPFAM" id="SSF159006">
    <property type="entry name" value="YopX-like"/>
    <property type="match status" value="1"/>
</dbReference>
<dbReference type="Gene3D" id="2.30.30.290">
    <property type="entry name" value="YopX-like domains"/>
    <property type="match status" value="1"/>
</dbReference>
<proteinExistence type="predicted"/>
<dbReference type="Pfam" id="PF09643">
    <property type="entry name" value="YopX"/>
    <property type="match status" value="1"/>
</dbReference>
<evidence type="ECO:0000313" key="2">
    <source>
        <dbReference type="EMBL" id="MDZ5609594.1"/>
    </source>
</evidence>
<reference evidence="3" key="1">
    <citation type="submission" date="2023-11" db="EMBL/GenBank/DDBJ databases">
        <title>Genome Sequence of Bacillus pseudomycoides stain BUPM19.</title>
        <authorList>
            <person name="Farhat A."/>
        </authorList>
    </citation>
    <scope>NUCLEOTIDE SEQUENCE [LARGE SCALE GENOMIC DNA]</scope>
    <source>
        <strain evidence="3">BUPM19</strain>
    </source>
</reference>
<gene>
    <name evidence="2" type="ORF">U2I54_21680</name>
</gene>
<sequence length="122" mass="14006">MREIKFRAWDGTQWIYSECVSKDSDGWSILCNKDDSWYACLEPQQYTGLLDKNFIEIYEEDIVYMVGVIPGVEIDGIGIVKFIDGSYIVENMGGNDGWELFQEGAEIKVIGNKFDNPELFKN</sequence>
<accession>A0ABU5K1L6</accession>
<comment type="caution">
    <text evidence="2">The sequence shown here is derived from an EMBL/GenBank/DDBJ whole genome shotgun (WGS) entry which is preliminary data.</text>
</comment>
<name>A0ABU5K1L6_9BACI</name>
<dbReference type="InterPro" id="IPR023385">
    <property type="entry name" value="YopX-like_C"/>
</dbReference>
<dbReference type="InterPro" id="IPR019096">
    <property type="entry name" value="YopX_protein"/>
</dbReference>
<dbReference type="RefSeq" id="WP_374219021.1">
    <property type="nucleotide sequence ID" value="NZ_JAXOVW010000073.1"/>
</dbReference>
<keyword evidence="3" id="KW-1185">Reference proteome</keyword>